<accession>X1J2J7</accession>
<gene>
    <name evidence="1" type="ORF">S03H2_51346</name>
</gene>
<comment type="caution">
    <text evidence="1">The sequence shown here is derived from an EMBL/GenBank/DDBJ whole genome shotgun (WGS) entry which is preliminary data.</text>
</comment>
<sequence length="139" mass="15485">MRDGLLPRYIEIGFPHLRQVSGLPEWLVPDVAEAVRNLGNEAILELAKPLGLAERASAFLAQAPDPDSLPVEIWQENIRRWRAVHQVLPVAMALLRACEKLDALERRGVLKINFASLVRDLAVISYASFAPNGSQILNR</sequence>
<reference evidence="1" key="1">
    <citation type="journal article" date="2014" name="Front. Microbiol.">
        <title>High frequency of phylogenetically diverse reductive dehalogenase-homologous genes in deep subseafloor sedimentary metagenomes.</title>
        <authorList>
            <person name="Kawai M."/>
            <person name="Futagami T."/>
            <person name="Toyoda A."/>
            <person name="Takaki Y."/>
            <person name="Nishi S."/>
            <person name="Hori S."/>
            <person name="Arai W."/>
            <person name="Tsubouchi T."/>
            <person name="Morono Y."/>
            <person name="Uchiyama I."/>
            <person name="Ito T."/>
            <person name="Fujiyama A."/>
            <person name="Inagaki F."/>
            <person name="Takami H."/>
        </authorList>
    </citation>
    <scope>NUCLEOTIDE SEQUENCE</scope>
    <source>
        <strain evidence="1">Expedition CK06-06</strain>
    </source>
</reference>
<feature type="non-terminal residue" evidence="1">
    <location>
        <position position="139"/>
    </location>
</feature>
<organism evidence="1">
    <name type="scientific">marine sediment metagenome</name>
    <dbReference type="NCBI Taxonomy" id="412755"/>
    <lineage>
        <taxon>unclassified sequences</taxon>
        <taxon>metagenomes</taxon>
        <taxon>ecological metagenomes</taxon>
    </lineage>
</organism>
<proteinExistence type="predicted"/>
<evidence type="ECO:0000313" key="1">
    <source>
        <dbReference type="EMBL" id="GAH72564.1"/>
    </source>
</evidence>
<dbReference type="AlphaFoldDB" id="X1J2J7"/>
<protein>
    <submittedName>
        <fullName evidence="1">Uncharacterized protein</fullName>
    </submittedName>
</protein>
<dbReference type="EMBL" id="BARU01032567">
    <property type="protein sequence ID" value="GAH72564.1"/>
    <property type="molecule type" value="Genomic_DNA"/>
</dbReference>
<name>X1J2J7_9ZZZZ</name>